<comment type="caution">
    <text evidence="1">The sequence shown here is derived from an EMBL/GenBank/DDBJ whole genome shotgun (WGS) entry which is preliminary data.</text>
</comment>
<name>A0ABP0EVR9_9RICK</name>
<evidence type="ECO:0000313" key="1">
    <source>
        <dbReference type="EMBL" id="CAK8162594.1"/>
    </source>
</evidence>
<reference evidence="1 2" key="1">
    <citation type="submission" date="2024-01" db="EMBL/GenBank/DDBJ databases">
        <authorList>
            <person name="Kunselman E."/>
        </authorList>
    </citation>
    <scope>NUCLEOTIDE SEQUENCE [LARGE SCALE GENOMIC DNA]</scope>
    <source>
        <strain evidence="1">2 abalone samples</strain>
    </source>
</reference>
<keyword evidence="2" id="KW-1185">Reference proteome</keyword>
<protein>
    <recommendedName>
        <fullName evidence="3">Ankyrin repeat protein</fullName>
    </recommendedName>
</protein>
<sequence>MVFYDVVGKCRYTPLSWCCKEGNVQMVSLLINAGAKPIKKNKDNMDRLNALECAANNDNVEMLSAIINHRDFADDYKLRISCLDFILNHCVNCTPEVIFDKLITIFTGASDEFYLEFASLLQSIDFLKFIFLKITNKEHLEKLSIYINCIVANMSNDLKIGLLNEAVDNMPYMFFCSLQKSVANASYKLLTAKILKDRVELSRFEKLRHILEEDSSFIDDDVLYEILTSIDPGLVSAVMYFFVDFLTRSNGLSAKCRNYILKNSNVNVLHFFLSNYKDVVLGDFSAHDLIALFIENDVISLSDKINLFLDMDICSIFDFNQCTGYDSHFLMMKIFKDASCRGVATNSDLKLAKRVIESVVSEKSGYRWDDSLFKGLTLDATVDFYKIVLLEYSADDLDMFYKLLSLLMNDCYIIDFESKLYELLSRYWGTICSSEENKDNFISFLCKKMPIEISNGSASMSVLYGLIGWLSNAKEAGHNFTKLHHVIASRLDNLGIHCFVDFLCSSDYCSILKSLLSEHAFKQIVSFFPIIQEMDVDNAVSDCWDVVNWDYLSNVIEFADCTEGDVYRFLSQLFASSSISMLEAFLYTFNFNKLDSLVNVRIRHIAYMAIDEWYKKLDSSSSSDLWQNIRFICGDSIEKLRMFSSYLGCSDTSVEKVDMHSILYMALFPYNHESILSALSSVESAKHSDHFLDYADSWFKNHVESFSKSEVDSLFDLVSKFCQSVDSSIFYCWIARLSDEELLKSNTPLTMLSVLSRSNDRSGFSDAVKKYLVGVFAKNPKIALKVLHDCLYFGISTAIDSELFDKFLSTPNLSSLLLQDFSLEIKNRLDKQYIDNYFKKIINCCNNNETLMQLLVKCNNICKTSNIEVYQEVCKHLVQLCFDRRNISLLAHIMLYSEDCNALVCNVINSDSHWSHFGHCLRYEMFDINNYINYLDVKDLQQQSPLTKILLTERPSIQSVLPSISLYSPSAKVSKYRVQVPSAHCGIVSLSTLLMLAIKENKRIEFNGINSDMISVNFPDYRQSFTVSQKTVRSVCSLSDSSGRRLLDNVVYHASLDRLVSLIVGFGSGLHEVLKDNALMLNKMNGFIDSVHFKVLEQGGVKSLCDFLHCITSHRIADTKSKAIEPDIKSKNSKGDELMSVLYKGFKKSNYGKQEKSYYAAMKNVCFFYELDEIWRLNLSFFARLHIACCFFYPLSILKSFTIFVAENLRLRAPVKKDDLKQQSVEKEIDSSNVIATEERANHQNDIPELTVSMPIANKDLSV</sequence>
<dbReference type="Pfam" id="PF00023">
    <property type="entry name" value="Ank"/>
    <property type="match status" value="1"/>
</dbReference>
<accession>A0ABP0EVR9</accession>
<dbReference type="SMART" id="SM00248">
    <property type="entry name" value="ANK"/>
    <property type="match status" value="2"/>
</dbReference>
<dbReference type="Gene3D" id="1.25.40.20">
    <property type="entry name" value="Ankyrin repeat-containing domain"/>
    <property type="match status" value="1"/>
</dbReference>
<dbReference type="InterPro" id="IPR002110">
    <property type="entry name" value="Ankyrin_rpt"/>
</dbReference>
<dbReference type="EMBL" id="CAWVOK010000011">
    <property type="protein sequence ID" value="CAK8162594.1"/>
    <property type="molecule type" value="Genomic_DNA"/>
</dbReference>
<evidence type="ECO:0000313" key="2">
    <source>
        <dbReference type="Proteomes" id="UP001314181"/>
    </source>
</evidence>
<dbReference type="Proteomes" id="UP001314181">
    <property type="component" value="Unassembled WGS sequence"/>
</dbReference>
<organism evidence="1 2">
    <name type="scientific">Candidatus Xenohaliotis californiensis</name>
    <dbReference type="NCBI Taxonomy" id="84677"/>
    <lineage>
        <taxon>Bacteria</taxon>
        <taxon>Pseudomonadati</taxon>
        <taxon>Pseudomonadota</taxon>
        <taxon>Alphaproteobacteria</taxon>
        <taxon>Rickettsiales</taxon>
        <taxon>Anaplasmataceae</taxon>
        <taxon>Candidatus Xenohaliotis</taxon>
    </lineage>
</organism>
<proteinExistence type="predicted"/>
<dbReference type="SUPFAM" id="SSF48403">
    <property type="entry name" value="Ankyrin repeat"/>
    <property type="match status" value="1"/>
</dbReference>
<evidence type="ECO:0008006" key="3">
    <source>
        <dbReference type="Google" id="ProtNLM"/>
    </source>
</evidence>
<dbReference type="InterPro" id="IPR036770">
    <property type="entry name" value="Ankyrin_rpt-contain_sf"/>
</dbReference>
<gene>
    <name evidence="1" type="ORF">CAXC1_10011</name>
</gene>